<feature type="compositionally biased region" description="Basic and acidic residues" evidence="1">
    <location>
        <begin position="36"/>
        <end position="60"/>
    </location>
</feature>
<keyword evidence="2" id="KW-0472">Membrane</keyword>
<gene>
    <name evidence="3" type="ORF">PADG_02234</name>
</gene>
<keyword evidence="4" id="KW-1185">Reference proteome</keyword>
<evidence type="ECO:0000313" key="4">
    <source>
        <dbReference type="Proteomes" id="UP000001628"/>
    </source>
</evidence>
<dbReference type="PANTHER" id="PTHR38694">
    <property type="entry name" value="CONSERVED EXPRESSED PROTEIN"/>
    <property type="match status" value="1"/>
</dbReference>
<dbReference type="PANTHER" id="PTHR38694:SF1">
    <property type="entry name" value="PEROXIN DOMAIN-CONTAINING PROTEIN"/>
    <property type="match status" value="1"/>
</dbReference>
<dbReference type="EMBL" id="KN275958">
    <property type="protein sequence ID" value="EEH46084.2"/>
    <property type="molecule type" value="Genomic_DNA"/>
</dbReference>
<name>C1G268_PARBD</name>
<organism evidence="3 4">
    <name type="scientific">Paracoccidioides brasiliensis (strain Pb18)</name>
    <dbReference type="NCBI Taxonomy" id="502780"/>
    <lineage>
        <taxon>Eukaryota</taxon>
        <taxon>Fungi</taxon>
        <taxon>Dikarya</taxon>
        <taxon>Ascomycota</taxon>
        <taxon>Pezizomycotina</taxon>
        <taxon>Eurotiomycetes</taxon>
        <taxon>Eurotiomycetidae</taxon>
        <taxon>Onygenales</taxon>
        <taxon>Ajellomycetaceae</taxon>
        <taxon>Paracoccidioides</taxon>
    </lineage>
</organism>
<accession>C1G268</accession>
<sequence>MAEKDSTTKHSPVPIHKKSEEQVSTAGATSSAQIEQVEHESAEKVAQKVLRETQRADSDPQGRSPTGTNESLVKGLSNPGPLDVNQAVQQYGWEMRSKMSQQVYNVKAVPALPPGDFDLHRAKEEGFSPDTLKSAIERFYATVVIGLINAFKHFVRLRSSKETRRTAAFCVVYFAAWVLDLIIPTALSTLLLLIFFPSSRILLFPPVPISLVSCETGGAQQPKAGVVGSKGTVTGAPEKFKGEAVEQEASNLVSGASRLALECAGGKYDDEAQADDKKETSSLGDPANIVSKIADAATASRGGTPSEEHDKTKELMMEIIREKGNTDNGTYLAGLGFFGDPIISKATELLDRKPRNPTQAKGEGGKQPSLYSLIFRGVPTNAQLTLTIFRIGEACGYPVPAPPVSLKSKTSESVSIAEEELPQEFLDADINPQPPEDSSETGEESPAKAEREKKSWEEPPRPELKQSLLMITPKAALGSMASKQYLGILRKKRQSSQSTSPTTFRARYKGQKGGIIIASRPSTEPLMLYFTTEPGQQSKDISIEEGKKKGTILFSISINEIQVLKKISALGWTEKLLVGWSEPNKEVVDGLVIFGEERGATVSSHSDRAKRLSV</sequence>
<evidence type="ECO:0000313" key="3">
    <source>
        <dbReference type="EMBL" id="EEH46084.2"/>
    </source>
</evidence>
<keyword evidence="2" id="KW-1133">Transmembrane helix</keyword>
<feature type="compositionally biased region" description="Polar residues" evidence="1">
    <location>
        <begin position="61"/>
        <end position="71"/>
    </location>
</feature>
<dbReference type="RefSeq" id="XP_010757268.1">
    <property type="nucleotide sequence ID" value="XM_010758966.1"/>
</dbReference>
<feature type="region of interest" description="Disordered" evidence="1">
    <location>
        <begin position="403"/>
        <end position="467"/>
    </location>
</feature>
<dbReference type="HOGENOM" id="CLU_025989_0_0_1"/>
<evidence type="ECO:0000256" key="1">
    <source>
        <dbReference type="SAM" id="MobiDB-lite"/>
    </source>
</evidence>
<dbReference type="Pfam" id="PF11696">
    <property type="entry name" value="DUF3292"/>
    <property type="match status" value="2"/>
</dbReference>
<dbReference type="InParanoid" id="C1G268"/>
<proteinExistence type="predicted"/>
<dbReference type="eggNOG" id="ENOG502QS59">
    <property type="taxonomic scope" value="Eukaryota"/>
</dbReference>
<feature type="region of interest" description="Disordered" evidence="1">
    <location>
        <begin position="1"/>
        <end position="83"/>
    </location>
</feature>
<feature type="compositionally biased region" description="Polar residues" evidence="1">
    <location>
        <begin position="22"/>
        <end position="34"/>
    </location>
</feature>
<dbReference type="Proteomes" id="UP000001628">
    <property type="component" value="Unassembled WGS sequence"/>
</dbReference>
<dbReference type="VEuPathDB" id="FungiDB:PADG_02234"/>
<protein>
    <submittedName>
        <fullName evidence="3">Uncharacterized protein</fullName>
    </submittedName>
</protein>
<dbReference type="GeneID" id="22581749"/>
<dbReference type="InterPro" id="IPR021709">
    <property type="entry name" value="DUF3292"/>
</dbReference>
<reference evidence="3 4" key="1">
    <citation type="journal article" date="2011" name="PLoS Genet.">
        <title>Comparative genomic analysis of human fungal pathogens causing paracoccidioidomycosis.</title>
        <authorList>
            <person name="Desjardins C.A."/>
            <person name="Champion M.D."/>
            <person name="Holder J.W."/>
            <person name="Muszewska A."/>
            <person name="Goldberg J."/>
            <person name="Bailao A.M."/>
            <person name="Brigido M.M."/>
            <person name="Ferreira M.E."/>
            <person name="Garcia A.M."/>
            <person name="Grynberg M."/>
            <person name="Gujja S."/>
            <person name="Heiman D.I."/>
            <person name="Henn M.R."/>
            <person name="Kodira C.D."/>
            <person name="Leon-Narvaez H."/>
            <person name="Longo L.V."/>
            <person name="Ma L.J."/>
            <person name="Malavazi I."/>
            <person name="Matsuo A.L."/>
            <person name="Morais F.V."/>
            <person name="Pereira M."/>
            <person name="Rodriguez-Brito S."/>
            <person name="Sakthikumar S."/>
            <person name="Salem-Izacc S.M."/>
            <person name="Sykes S.M."/>
            <person name="Teixeira M.M."/>
            <person name="Vallejo M.C."/>
            <person name="Walter M.E."/>
            <person name="Yandava C."/>
            <person name="Young S."/>
            <person name="Zeng Q."/>
            <person name="Zucker J."/>
            <person name="Felipe M.S."/>
            <person name="Goldman G.H."/>
            <person name="Haas B.J."/>
            <person name="McEwen J.G."/>
            <person name="Nino-Vega G."/>
            <person name="Puccia R."/>
            <person name="San-Blas G."/>
            <person name="Soares C.M."/>
            <person name="Birren B.W."/>
            <person name="Cuomo C.A."/>
        </authorList>
    </citation>
    <scope>NUCLEOTIDE SEQUENCE [LARGE SCALE GENOMIC DNA]</scope>
    <source>
        <strain evidence="3 4">Pb18</strain>
    </source>
</reference>
<dbReference type="AlphaFoldDB" id="C1G268"/>
<keyword evidence="2" id="KW-0812">Transmembrane</keyword>
<feature type="transmembrane region" description="Helical" evidence="2">
    <location>
        <begin position="167"/>
        <end position="196"/>
    </location>
</feature>
<feature type="compositionally biased region" description="Basic and acidic residues" evidence="1">
    <location>
        <begin position="445"/>
        <end position="464"/>
    </location>
</feature>
<dbReference type="OrthoDB" id="1708389at2759"/>
<dbReference type="KEGG" id="pbn:PADG_02234"/>
<evidence type="ECO:0000256" key="2">
    <source>
        <dbReference type="SAM" id="Phobius"/>
    </source>
</evidence>